<keyword evidence="1" id="KW-0472">Membrane</keyword>
<protein>
    <recommendedName>
        <fullName evidence="4">Transmembrane protein</fullName>
    </recommendedName>
</protein>
<keyword evidence="1" id="KW-0812">Transmembrane</keyword>
<name>A0A1E3P2L9_WICAA</name>
<evidence type="ECO:0000313" key="2">
    <source>
        <dbReference type="EMBL" id="ODQ59142.1"/>
    </source>
</evidence>
<sequence length="59" mass="6408">MACEISDLGAGKGDFCMTRVVLIGKMCFRVFGLVGNLFFTLILAHLQGVSRLFPSLAEI</sequence>
<gene>
    <name evidence="2" type="ORF">WICANDRAFT_84783</name>
</gene>
<keyword evidence="1" id="KW-1133">Transmembrane helix</keyword>
<proteinExistence type="predicted"/>
<dbReference type="EMBL" id="KV454211">
    <property type="protein sequence ID" value="ODQ59142.1"/>
    <property type="molecule type" value="Genomic_DNA"/>
</dbReference>
<keyword evidence="3" id="KW-1185">Reference proteome</keyword>
<organism evidence="2 3">
    <name type="scientific">Wickerhamomyces anomalus (strain ATCC 58044 / CBS 1984 / NCYC 433 / NRRL Y-366-8)</name>
    <name type="common">Yeast</name>
    <name type="synonym">Hansenula anomala</name>
    <dbReference type="NCBI Taxonomy" id="683960"/>
    <lineage>
        <taxon>Eukaryota</taxon>
        <taxon>Fungi</taxon>
        <taxon>Dikarya</taxon>
        <taxon>Ascomycota</taxon>
        <taxon>Saccharomycotina</taxon>
        <taxon>Saccharomycetes</taxon>
        <taxon>Phaffomycetales</taxon>
        <taxon>Wickerhamomycetaceae</taxon>
        <taxon>Wickerhamomyces</taxon>
    </lineage>
</organism>
<dbReference type="RefSeq" id="XP_019038349.1">
    <property type="nucleotide sequence ID" value="XM_019185778.1"/>
</dbReference>
<evidence type="ECO:0000256" key="1">
    <source>
        <dbReference type="SAM" id="Phobius"/>
    </source>
</evidence>
<dbReference type="GeneID" id="30203024"/>
<dbReference type="Proteomes" id="UP000094112">
    <property type="component" value="Unassembled WGS sequence"/>
</dbReference>
<dbReference type="AlphaFoldDB" id="A0A1E3P2L9"/>
<feature type="transmembrane region" description="Helical" evidence="1">
    <location>
        <begin position="27"/>
        <end position="46"/>
    </location>
</feature>
<reference evidence="2 3" key="1">
    <citation type="journal article" date="2016" name="Proc. Natl. Acad. Sci. U.S.A.">
        <title>Comparative genomics of biotechnologically important yeasts.</title>
        <authorList>
            <person name="Riley R."/>
            <person name="Haridas S."/>
            <person name="Wolfe K.H."/>
            <person name="Lopes M.R."/>
            <person name="Hittinger C.T."/>
            <person name="Goeker M."/>
            <person name="Salamov A.A."/>
            <person name="Wisecaver J.H."/>
            <person name="Long T.M."/>
            <person name="Calvey C.H."/>
            <person name="Aerts A.L."/>
            <person name="Barry K.W."/>
            <person name="Choi C."/>
            <person name="Clum A."/>
            <person name="Coughlan A.Y."/>
            <person name="Deshpande S."/>
            <person name="Douglass A.P."/>
            <person name="Hanson S.J."/>
            <person name="Klenk H.-P."/>
            <person name="LaButti K.M."/>
            <person name="Lapidus A."/>
            <person name="Lindquist E.A."/>
            <person name="Lipzen A.M."/>
            <person name="Meier-Kolthoff J.P."/>
            <person name="Ohm R.A."/>
            <person name="Otillar R.P."/>
            <person name="Pangilinan J.L."/>
            <person name="Peng Y."/>
            <person name="Rokas A."/>
            <person name="Rosa C.A."/>
            <person name="Scheuner C."/>
            <person name="Sibirny A.A."/>
            <person name="Slot J.C."/>
            <person name="Stielow J.B."/>
            <person name="Sun H."/>
            <person name="Kurtzman C.P."/>
            <person name="Blackwell M."/>
            <person name="Grigoriev I.V."/>
            <person name="Jeffries T.W."/>
        </authorList>
    </citation>
    <scope>NUCLEOTIDE SEQUENCE [LARGE SCALE GENOMIC DNA]</scope>
    <source>
        <strain evidence="3">ATCC 58044 / CBS 1984 / NCYC 433 / NRRL Y-366-8</strain>
    </source>
</reference>
<accession>A0A1E3P2L9</accession>
<evidence type="ECO:0000313" key="3">
    <source>
        <dbReference type="Proteomes" id="UP000094112"/>
    </source>
</evidence>
<evidence type="ECO:0008006" key="4">
    <source>
        <dbReference type="Google" id="ProtNLM"/>
    </source>
</evidence>